<gene>
    <name evidence="6" type="ORF">TMPK1_30600</name>
</gene>
<protein>
    <submittedName>
        <fullName evidence="6">Aldehyde-activating protein</fullName>
    </submittedName>
</protein>
<dbReference type="PANTHER" id="PTHR33337">
    <property type="entry name" value="GFA DOMAIN-CONTAINING PROTEIN"/>
    <property type="match status" value="1"/>
</dbReference>
<keyword evidence="2" id="KW-0479">Metal-binding</keyword>
<dbReference type="InterPro" id="IPR006913">
    <property type="entry name" value="CENP-V/GFA"/>
</dbReference>
<proteinExistence type="inferred from homology"/>
<comment type="caution">
    <text evidence="6">The sequence shown here is derived from an EMBL/GenBank/DDBJ whole genome shotgun (WGS) entry which is preliminary data.</text>
</comment>
<dbReference type="GO" id="GO:0016846">
    <property type="term" value="F:carbon-sulfur lyase activity"/>
    <property type="evidence" value="ECO:0007669"/>
    <property type="project" value="InterPro"/>
</dbReference>
<dbReference type="SUPFAM" id="SSF51316">
    <property type="entry name" value="Mss4-like"/>
    <property type="match status" value="1"/>
</dbReference>
<keyword evidence="3" id="KW-0862">Zinc</keyword>
<accession>A0A8S8XBJ3</accession>
<dbReference type="EMBL" id="BOPV01000001">
    <property type="protein sequence ID" value="GIL40823.1"/>
    <property type="molecule type" value="Genomic_DNA"/>
</dbReference>
<dbReference type="InterPro" id="IPR011057">
    <property type="entry name" value="Mss4-like_sf"/>
</dbReference>
<evidence type="ECO:0000313" key="7">
    <source>
        <dbReference type="Proteomes" id="UP000681075"/>
    </source>
</evidence>
<evidence type="ECO:0000256" key="3">
    <source>
        <dbReference type="ARBA" id="ARBA00022833"/>
    </source>
</evidence>
<evidence type="ECO:0000256" key="4">
    <source>
        <dbReference type="ARBA" id="ARBA00023239"/>
    </source>
</evidence>
<keyword evidence="4" id="KW-0456">Lyase</keyword>
<feature type="domain" description="CENP-V/GFA" evidence="5">
    <location>
        <begin position="1"/>
        <end position="100"/>
    </location>
</feature>
<comment type="similarity">
    <text evidence="1">Belongs to the Gfa family.</text>
</comment>
<dbReference type="Pfam" id="PF04828">
    <property type="entry name" value="GFA"/>
    <property type="match status" value="1"/>
</dbReference>
<evidence type="ECO:0000259" key="5">
    <source>
        <dbReference type="PROSITE" id="PS51891"/>
    </source>
</evidence>
<dbReference type="AlphaFoldDB" id="A0A8S8XBJ3"/>
<evidence type="ECO:0000313" key="6">
    <source>
        <dbReference type="EMBL" id="GIL40823.1"/>
    </source>
</evidence>
<organism evidence="6 7">
    <name type="scientific">Roseiterribacter gracilis</name>
    <dbReference type="NCBI Taxonomy" id="2812848"/>
    <lineage>
        <taxon>Bacteria</taxon>
        <taxon>Pseudomonadati</taxon>
        <taxon>Pseudomonadota</taxon>
        <taxon>Alphaproteobacteria</taxon>
        <taxon>Rhodospirillales</taxon>
        <taxon>Roseiterribacteraceae</taxon>
        <taxon>Roseiterribacter</taxon>
    </lineage>
</organism>
<keyword evidence="7" id="KW-1185">Reference proteome</keyword>
<evidence type="ECO:0000256" key="1">
    <source>
        <dbReference type="ARBA" id="ARBA00005495"/>
    </source>
</evidence>
<dbReference type="GO" id="GO:0046872">
    <property type="term" value="F:metal ion binding"/>
    <property type="evidence" value="ECO:0007669"/>
    <property type="project" value="UniProtKB-KW"/>
</dbReference>
<dbReference type="PANTHER" id="PTHR33337:SF40">
    <property type="entry name" value="CENP-V_GFA DOMAIN-CONTAINING PROTEIN-RELATED"/>
    <property type="match status" value="1"/>
</dbReference>
<dbReference type="Gene3D" id="3.90.1590.10">
    <property type="entry name" value="glutathione-dependent formaldehyde- activating enzyme (gfa)"/>
    <property type="match status" value="1"/>
</dbReference>
<dbReference type="RefSeq" id="WP_420244038.1">
    <property type="nucleotide sequence ID" value="NZ_BOPV01000001.1"/>
</dbReference>
<name>A0A8S8XBJ3_9PROT</name>
<dbReference type="PROSITE" id="PS51891">
    <property type="entry name" value="CENP_V_GFA"/>
    <property type="match status" value="1"/>
</dbReference>
<evidence type="ECO:0000256" key="2">
    <source>
        <dbReference type="ARBA" id="ARBA00022723"/>
    </source>
</evidence>
<dbReference type="Proteomes" id="UP000681075">
    <property type="component" value="Unassembled WGS sequence"/>
</dbReference>
<sequence>MADGDPVRISICHCLPCQRRTGSVFAAQARFPRDQVHDIQGRRSTYVRAGDSGNRATFSFCPDCGGTVFWEPETMPDFIMVATGAFADSTFPPPTVSVYENRMHAWVMQAGALPIDHN</sequence>
<reference evidence="6" key="1">
    <citation type="submission" date="2021-02" db="EMBL/GenBank/DDBJ databases">
        <title>Genome sequence of Rhodospirillales sp. strain TMPK1 isolated from soil.</title>
        <authorList>
            <person name="Nakai R."/>
            <person name="Kusada H."/>
            <person name="Tamaki H."/>
        </authorList>
    </citation>
    <scope>NUCLEOTIDE SEQUENCE</scope>
    <source>
        <strain evidence="6">TMPK1</strain>
    </source>
</reference>